<dbReference type="AlphaFoldDB" id="A0A6M3M0G8"/>
<feature type="region of interest" description="Disordered" evidence="1">
    <location>
        <begin position="153"/>
        <end position="219"/>
    </location>
</feature>
<evidence type="ECO:0000313" key="2">
    <source>
        <dbReference type="EMBL" id="QJA98571.1"/>
    </source>
</evidence>
<name>A0A6M3M0G8_9ZZZZ</name>
<sequence>MYKISKKEFFQWLLVSPDQIIGNEIILKDGQIVEIVDVSLGGGFMYIKQGAALSWIEKENVGDEVVLKQDPNPRHNSLDKIKTLTAETIEGIKREIRVVGETVNRIHISENEISRIKNRYTDLEDSARTQKLKFEEKISTLEKTVAGLKKEIKASKTREEGGADKERKKEKRKRKRERNKEKSRLEPEEQTGGEAQPVNVMETATGGADNKPVEGAGET</sequence>
<reference evidence="2" key="1">
    <citation type="submission" date="2020-03" db="EMBL/GenBank/DDBJ databases">
        <title>The deep terrestrial virosphere.</title>
        <authorList>
            <person name="Holmfeldt K."/>
            <person name="Nilsson E."/>
            <person name="Simone D."/>
            <person name="Lopez-Fernandez M."/>
            <person name="Wu X."/>
            <person name="de Brujin I."/>
            <person name="Lundin D."/>
            <person name="Andersson A."/>
            <person name="Bertilsson S."/>
            <person name="Dopson M."/>
        </authorList>
    </citation>
    <scope>NUCLEOTIDE SEQUENCE</scope>
    <source>
        <strain evidence="2">MM171A01700</strain>
    </source>
</reference>
<feature type="compositionally biased region" description="Basic residues" evidence="1">
    <location>
        <begin position="168"/>
        <end position="177"/>
    </location>
</feature>
<organism evidence="2">
    <name type="scientific">viral metagenome</name>
    <dbReference type="NCBI Taxonomy" id="1070528"/>
    <lineage>
        <taxon>unclassified sequences</taxon>
        <taxon>metagenomes</taxon>
        <taxon>organismal metagenomes</taxon>
    </lineage>
</organism>
<accession>A0A6M3M0G8</accession>
<evidence type="ECO:0000256" key="1">
    <source>
        <dbReference type="SAM" id="MobiDB-lite"/>
    </source>
</evidence>
<gene>
    <name evidence="2" type="ORF">MM171A01700_0006</name>
</gene>
<protein>
    <submittedName>
        <fullName evidence="2">Uncharacterized protein</fullName>
    </submittedName>
</protein>
<proteinExistence type="predicted"/>
<dbReference type="EMBL" id="MT143591">
    <property type="protein sequence ID" value="QJA98571.1"/>
    <property type="molecule type" value="Genomic_DNA"/>
</dbReference>
<feature type="compositionally biased region" description="Basic and acidic residues" evidence="1">
    <location>
        <begin position="153"/>
        <end position="167"/>
    </location>
</feature>
<feature type="compositionally biased region" description="Basic and acidic residues" evidence="1">
    <location>
        <begin position="178"/>
        <end position="187"/>
    </location>
</feature>